<dbReference type="PANTHER" id="PTHR43130:SF2">
    <property type="entry name" value="DJ-1_PFPI DOMAIN-CONTAINING PROTEIN"/>
    <property type="match status" value="1"/>
</dbReference>
<dbReference type="EMBL" id="JAGINP010000020">
    <property type="protein sequence ID" value="MBP2295189.1"/>
    <property type="molecule type" value="Genomic_DNA"/>
</dbReference>
<proteinExistence type="predicted"/>
<dbReference type="RefSeq" id="WP_209769606.1">
    <property type="nucleotide sequence ID" value="NZ_JAGINP010000020.1"/>
</dbReference>
<reference evidence="1 2" key="1">
    <citation type="submission" date="2021-03" db="EMBL/GenBank/DDBJ databases">
        <title>Genomic Encyclopedia of Type Strains, Phase III (KMG-III): the genomes of soil and plant-associated and newly described type strains.</title>
        <authorList>
            <person name="Whitman W."/>
        </authorList>
    </citation>
    <scope>NUCLEOTIDE SEQUENCE [LARGE SCALE GENOMIC DNA]</scope>
    <source>
        <strain evidence="1 2">IMMIB AFH-6</strain>
    </source>
</reference>
<dbReference type="PANTHER" id="PTHR43130">
    <property type="entry name" value="ARAC-FAMILY TRANSCRIPTIONAL REGULATOR"/>
    <property type="match status" value="1"/>
</dbReference>
<keyword evidence="2" id="KW-1185">Reference proteome</keyword>
<comment type="caution">
    <text evidence="1">The sequence shown here is derived from an EMBL/GenBank/DDBJ whole genome shotgun (WGS) entry which is preliminary data.</text>
</comment>
<name>A0ABS4SSH6_9PROT</name>
<evidence type="ECO:0000313" key="2">
    <source>
        <dbReference type="Proteomes" id="UP000781958"/>
    </source>
</evidence>
<dbReference type="Gene3D" id="3.40.50.880">
    <property type="match status" value="1"/>
</dbReference>
<dbReference type="InterPro" id="IPR052158">
    <property type="entry name" value="INH-QAR"/>
</dbReference>
<dbReference type="SUPFAM" id="SSF52317">
    <property type="entry name" value="Class I glutamine amidotransferase-like"/>
    <property type="match status" value="1"/>
</dbReference>
<dbReference type="Proteomes" id="UP000781958">
    <property type="component" value="Unassembled WGS sequence"/>
</dbReference>
<organism evidence="1 2">
    <name type="scientific">Azospirillum rugosum</name>
    <dbReference type="NCBI Taxonomy" id="416170"/>
    <lineage>
        <taxon>Bacteria</taxon>
        <taxon>Pseudomonadati</taxon>
        <taxon>Pseudomonadota</taxon>
        <taxon>Alphaproteobacteria</taxon>
        <taxon>Rhodospirillales</taxon>
        <taxon>Azospirillaceae</taxon>
        <taxon>Azospirillum</taxon>
    </lineage>
</organism>
<dbReference type="InterPro" id="IPR029062">
    <property type="entry name" value="Class_I_gatase-like"/>
</dbReference>
<accession>A0ABS4SSH6</accession>
<sequence length="200" mass="21172">MRTAVLTFDGFNELDSFIASAILNRVKRPGWSAEITSPTPVVTSMNGVRVERQQPLSFAREADFVLVGSGVRTRDIAKDAAILDELRLDPGRQLIGAQCSGALILKALGLLEGVPACTDTVTKPWAVEAGITVLERPFHAVGNIATAGGCLASHYLAGWAIARRASPAEAESILHYVAPVGEKDDYAARAMAAIGPYIDG</sequence>
<protein>
    <submittedName>
        <fullName evidence="1">Transcriptional regulator GlxA family with amidase domain</fullName>
    </submittedName>
</protein>
<gene>
    <name evidence="1" type="ORF">J2851_004992</name>
</gene>
<evidence type="ECO:0000313" key="1">
    <source>
        <dbReference type="EMBL" id="MBP2295189.1"/>
    </source>
</evidence>